<keyword evidence="1" id="KW-0812">Transmembrane</keyword>
<accession>A0ABN1LD31</accession>
<reference evidence="2 3" key="1">
    <citation type="journal article" date="2019" name="Int. J. Syst. Evol. Microbiol.">
        <title>The Global Catalogue of Microorganisms (GCM) 10K type strain sequencing project: providing services to taxonomists for standard genome sequencing and annotation.</title>
        <authorList>
            <consortium name="The Broad Institute Genomics Platform"/>
            <consortium name="The Broad Institute Genome Sequencing Center for Infectious Disease"/>
            <person name="Wu L."/>
            <person name="Ma J."/>
        </authorList>
    </citation>
    <scope>NUCLEOTIDE SEQUENCE [LARGE SCALE GENOMIC DNA]</scope>
    <source>
        <strain evidence="2 3">JCM 15896</strain>
    </source>
</reference>
<protein>
    <submittedName>
        <fullName evidence="2">Uncharacterized protein</fullName>
    </submittedName>
</protein>
<evidence type="ECO:0000313" key="2">
    <source>
        <dbReference type="EMBL" id="GAA0852737.1"/>
    </source>
</evidence>
<keyword evidence="1" id="KW-1133">Transmembrane helix</keyword>
<gene>
    <name evidence="2" type="ORF">GCM10009114_03640</name>
</gene>
<organism evidence="2 3">
    <name type="scientific">Aliiglaciecola litoralis</name>
    <dbReference type="NCBI Taxonomy" id="582857"/>
    <lineage>
        <taxon>Bacteria</taxon>
        <taxon>Pseudomonadati</taxon>
        <taxon>Pseudomonadota</taxon>
        <taxon>Gammaproteobacteria</taxon>
        <taxon>Alteromonadales</taxon>
        <taxon>Alteromonadaceae</taxon>
        <taxon>Aliiglaciecola</taxon>
    </lineage>
</organism>
<name>A0ABN1LD31_9ALTE</name>
<comment type="caution">
    <text evidence="2">The sequence shown here is derived from an EMBL/GenBank/DDBJ whole genome shotgun (WGS) entry which is preliminary data.</text>
</comment>
<feature type="transmembrane region" description="Helical" evidence="1">
    <location>
        <begin position="39"/>
        <end position="57"/>
    </location>
</feature>
<evidence type="ECO:0000256" key="1">
    <source>
        <dbReference type="SAM" id="Phobius"/>
    </source>
</evidence>
<proteinExistence type="predicted"/>
<sequence>MASGANTRSQKGWGSIGQTTDDKAAVTKLASHLDWFPCIMFSNSFASTVVIMSVMYVKTDY</sequence>
<keyword evidence="1" id="KW-0472">Membrane</keyword>
<dbReference type="EMBL" id="BAAAFD010000001">
    <property type="protein sequence ID" value="GAA0852737.1"/>
    <property type="molecule type" value="Genomic_DNA"/>
</dbReference>
<keyword evidence="3" id="KW-1185">Reference proteome</keyword>
<evidence type="ECO:0000313" key="3">
    <source>
        <dbReference type="Proteomes" id="UP001500359"/>
    </source>
</evidence>
<dbReference type="Proteomes" id="UP001500359">
    <property type="component" value="Unassembled WGS sequence"/>
</dbReference>